<dbReference type="SUPFAM" id="SSF88713">
    <property type="entry name" value="Glycoside hydrolase/deacetylase"/>
    <property type="match status" value="1"/>
</dbReference>
<dbReference type="InterPro" id="IPR011330">
    <property type="entry name" value="Glyco_hydro/deAcase_b/a-brl"/>
</dbReference>
<dbReference type="PANTHER" id="PTHR10587:SF137">
    <property type="entry name" value="4-DEOXY-4-FORMAMIDO-L-ARABINOSE-PHOSPHOUNDECAPRENOL DEFORMYLASE ARND-RELATED"/>
    <property type="match status" value="1"/>
</dbReference>
<dbReference type="Gene3D" id="3.20.20.370">
    <property type="entry name" value="Glycoside hydrolase/deacetylase"/>
    <property type="match status" value="1"/>
</dbReference>
<protein>
    <submittedName>
        <fullName evidence="2">Polysaccharide deacetylase family protein</fullName>
    </submittedName>
</protein>
<evidence type="ECO:0000313" key="3">
    <source>
        <dbReference type="Proteomes" id="UP001056708"/>
    </source>
</evidence>
<dbReference type="Pfam" id="PF01522">
    <property type="entry name" value="Polysacc_deac_1"/>
    <property type="match status" value="1"/>
</dbReference>
<accession>A0ABY5AYQ7</accession>
<feature type="domain" description="NodB homology" evidence="1">
    <location>
        <begin position="30"/>
        <end position="217"/>
    </location>
</feature>
<dbReference type="PROSITE" id="PS51677">
    <property type="entry name" value="NODB"/>
    <property type="match status" value="1"/>
</dbReference>
<dbReference type="PANTHER" id="PTHR10587">
    <property type="entry name" value="GLYCOSYL TRANSFERASE-RELATED"/>
    <property type="match status" value="1"/>
</dbReference>
<dbReference type="CDD" id="cd10917">
    <property type="entry name" value="CE4_NodB_like_6s_7s"/>
    <property type="match status" value="1"/>
</dbReference>
<dbReference type="InterPro" id="IPR002509">
    <property type="entry name" value="NODB_dom"/>
</dbReference>
<dbReference type="Proteomes" id="UP001056708">
    <property type="component" value="Chromosome"/>
</dbReference>
<dbReference type="EMBL" id="CP098611">
    <property type="protein sequence ID" value="USR93198.1"/>
    <property type="molecule type" value="Genomic_DNA"/>
</dbReference>
<organism evidence="2 3">
    <name type="scientific">Phormidium yuhuli AB48</name>
    <dbReference type="NCBI Taxonomy" id="2940671"/>
    <lineage>
        <taxon>Bacteria</taxon>
        <taxon>Bacillati</taxon>
        <taxon>Cyanobacteriota</taxon>
        <taxon>Cyanophyceae</taxon>
        <taxon>Oscillatoriophycideae</taxon>
        <taxon>Oscillatoriales</taxon>
        <taxon>Oscillatoriaceae</taxon>
        <taxon>Phormidium</taxon>
        <taxon>Phormidium yuhuli</taxon>
    </lineage>
</organism>
<keyword evidence="3" id="KW-1185">Reference proteome</keyword>
<evidence type="ECO:0000313" key="2">
    <source>
        <dbReference type="EMBL" id="USR93198.1"/>
    </source>
</evidence>
<sequence>MMFAPLYPHLYRVLAPMFPDCLWSAEPEQPLVCLSFDDGPHPQYTPQLLEVLEHLGVTANFFWLGAAVRRYPDVAREVFRRGHWLGLHGDTHRAFPQMRPEALQASLSATQAAIANACDRPLDWVQTHVRDVRPPNGLFTPKTLQLLHSWQYRPVMWSVVPEDWRCPGVQRVCDRIMKQVEPGSLIVLHDGSYGGQDVAQTTLTIVEQLQTKSYQFVNIQELWHLKSGLESG</sequence>
<name>A0ABY5AYQ7_9CYAN</name>
<reference evidence="2" key="1">
    <citation type="submission" date="2022-06" db="EMBL/GenBank/DDBJ databases">
        <title>Genome sequence of Phormidium yuhuli AB48 isolated from an industrial photobioreactor environment.</title>
        <authorList>
            <person name="Qiu Y."/>
            <person name="Noonan A.J.C."/>
            <person name="Dofher K."/>
            <person name="Koch M."/>
            <person name="Kieft B."/>
            <person name="Lin X."/>
            <person name="Ziels R.M."/>
            <person name="Hallam S.J."/>
        </authorList>
    </citation>
    <scope>NUCLEOTIDE SEQUENCE</scope>
    <source>
        <strain evidence="2">AB48</strain>
    </source>
</reference>
<evidence type="ECO:0000259" key="1">
    <source>
        <dbReference type="PROSITE" id="PS51677"/>
    </source>
</evidence>
<proteinExistence type="predicted"/>
<gene>
    <name evidence="2" type="ORF">NEA10_15905</name>
</gene>
<dbReference type="InterPro" id="IPR050248">
    <property type="entry name" value="Polysacc_deacetylase_ArnD"/>
</dbReference>